<feature type="domain" description="DUF1330" evidence="1">
    <location>
        <begin position="4"/>
        <end position="95"/>
    </location>
</feature>
<protein>
    <submittedName>
        <fullName evidence="2">DUF1330 domain-containing protein</fullName>
    </submittedName>
</protein>
<dbReference type="SUPFAM" id="SSF54909">
    <property type="entry name" value="Dimeric alpha+beta barrel"/>
    <property type="match status" value="1"/>
</dbReference>
<dbReference type="Gene3D" id="3.30.70.100">
    <property type="match status" value="1"/>
</dbReference>
<dbReference type="Proteomes" id="UP000237925">
    <property type="component" value="Chromosome"/>
</dbReference>
<dbReference type="KEGG" id="mela:C6568_13520"/>
<accession>A0A2R3QEQ3</accession>
<organism evidence="2 3">
    <name type="scientific">Melaminivora suipulveris</name>
    <dbReference type="NCBI Taxonomy" id="2109913"/>
    <lineage>
        <taxon>Bacteria</taxon>
        <taxon>Pseudomonadati</taxon>
        <taxon>Pseudomonadota</taxon>
        <taxon>Betaproteobacteria</taxon>
        <taxon>Burkholderiales</taxon>
        <taxon>Comamonadaceae</taxon>
        <taxon>Melaminivora</taxon>
    </lineage>
</organism>
<proteinExistence type="predicted"/>
<evidence type="ECO:0000259" key="1">
    <source>
        <dbReference type="Pfam" id="PF07045"/>
    </source>
</evidence>
<dbReference type="PANTHER" id="PTHR41521">
    <property type="match status" value="1"/>
</dbReference>
<name>A0A2R3QEQ3_9BURK</name>
<dbReference type="PANTHER" id="PTHR41521:SF4">
    <property type="entry name" value="BLR0684 PROTEIN"/>
    <property type="match status" value="1"/>
</dbReference>
<dbReference type="InterPro" id="IPR010753">
    <property type="entry name" value="DUF1330"/>
</dbReference>
<sequence length="96" mass="10706">MPAGYVIASVTVTNPEQYEEYRKWSSEAMRVHGAEVCVRGGKVEVMEGDWNPGRTVILKFESFEAAKAFYDSPEYRKARAAREGAAIMRLVCVEGA</sequence>
<dbReference type="Pfam" id="PF07045">
    <property type="entry name" value="DUF1330"/>
    <property type="match status" value="1"/>
</dbReference>
<gene>
    <name evidence="2" type="ORF">C6568_13520</name>
</gene>
<dbReference type="AlphaFoldDB" id="A0A2R3QEQ3"/>
<dbReference type="EMBL" id="CP027667">
    <property type="protein sequence ID" value="AVO50154.1"/>
    <property type="molecule type" value="Genomic_DNA"/>
</dbReference>
<dbReference type="InterPro" id="IPR011008">
    <property type="entry name" value="Dimeric_a/b-barrel"/>
</dbReference>
<dbReference type="OrthoDB" id="516779at2"/>
<evidence type="ECO:0000313" key="3">
    <source>
        <dbReference type="Proteomes" id="UP000237925"/>
    </source>
</evidence>
<keyword evidence="3" id="KW-1185">Reference proteome</keyword>
<evidence type="ECO:0000313" key="2">
    <source>
        <dbReference type="EMBL" id="AVO50154.1"/>
    </source>
</evidence>
<reference evidence="2 3" key="1">
    <citation type="submission" date="2018-03" db="EMBL/GenBank/DDBJ databases">
        <title>Genome sequencing of Melaminivora sp.</title>
        <authorList>
            <person name="Kim S.-J."/>
            <person name="Heo J."/>
            <person name="Ahn J.-H."/>
            <person name="Kwon S.-W."/>
        </authorList>
    </citation>
    <scope>NUCLEOTIDE SEQUENCE [LARGE SCALE GENOMIC DNA]</scope>
    <source>
        <strain evidence="2 3">SC2-9</strain>
    </source>
</reference>
<dbReference type="RefSeq" id="WP_106684586.1">
    <property type="nucleotide sequence ID" value="NZ_CP027667.1"/>
</dbReference>